<accession>A0A3E0U158</accession>
<dbReference type="GO" id="GO:0005509">
    <property type="term" value="F:calcium ion binding"/>
    <property type="evidence" value="ECO:0007669"/>
    <property type="project" value="InterPro"/>
</dbReference>
<proteinExistence type="predicted"/>
<dbReference type="PROSITE" id="PS50222">
    <property type="entry name" value="EF_HAND_2"/>
    <property type="match status" value="1"/>
</dbReference>
<evidence type="ECO:0000256" key="1">
    <source>
        <dbReference type="SAM" id="SignalP"/>
    </source>
</evidence>
<dbReference type="InterPro" id="IPR002048">
    <property type="entry name" value="EF_hand_dom"/>
</dbReference>
<dbReference type="Proteomes" id="UP000256899">
    <property type="component" value="Unassembled WGS sequence"/>
</dbReference>
<feature type="chain" id="PRO_5017569079" description="EF-hand domain-containing protein" evidence="1">
    <location>
        <begin position="26"/>
        <end position="116"/>
    </location>
</feature>
<evidence type="ECO:0000259" key="2">
    <source>
        <dbReference type="PROSITE" id="PS50222"/>
    </source>
</evidence>
<organism evidence="3 4">
    <name type="scientific">Thalassotalea euphylliae</name>
    <dbReference type="NCBI Taxonomy" id="1655234"/>
    <lineage>
        <taxon>Bacteria</taxon>
        <taxon>Pseudomonadati</taxon>
        <taxon>Pseudomonadota</taxon>
        <taxon>Gammaproteobacteria</taxon>
        <taxon>Alteromonadales</taxon>
        <taxon>Colwelliaceae</taxon>
        <taxon>Thalassotalea</taxon>
    </lineage>
</organism>
<keyword evidence="4" id="KW-1185">Reference proteome</keyword>
<dbReference type="Gene3D" id="1.10.238.10">
    <property type="entry name" value="EF-hand"/>
    <property type="match status" value="1"/>
</dbReference>
<dbReference type="InterPro" id="IPR011992">
    <property type="entry name" value="EF-hand-dom_pair"/>
</dbReference>
<sequence>MKNISLLEVSALVFAVAVCSITVQANEDPKEKAALEKAKAKMEEKSVKVGHMVAHDKLFAPLDIDSNGVISEQELSMSKNKLLKEQFKKIDRNEDKGISEEELKSFLAKVDVKKNF</sequence>
<comment type="caution">
    <text evidence="3">The sequence shown here is derived from an EMBL/GenBank/DDBJ whole genome shotgun (WGS) entry which is preliminary data.</text>
</comment>
<dbReference type="SMART" id="SM00054">
    <property type="entry name" value="EFh"/>
    <property type="match status" value="2"/>
</dbReference>
<dbReference type="RefSeq" id="WP_116015073.1">
    <property type="nucleotide sequence ID" value="NZ_QUOT01000001.1"/>
</dbReference>
<dbReference type="AlphaFoldDB" id="A0A3E0U158"/>
<evidence type="ECO:0000313" key="3">
    <source>
        <dbReference type="EMBL" id="REL30681.1"/>
    </source>
</evidence>
<keyword evidence="1" id="KW-0732">Signal</keyword>
<evidence type="ECO:0000313" key="4">
    <source>
        <dbReference type="Proteomes" id="UP000256899"/>
    </source>
</evidence>
<protein>
    <recommendedName>
        <fullName evidence="2">EF-hand domain-containing protein</fullName>
    </recommendedName>
</protein>
<gene>
    <name evidence="3" type="ORF">DXX94_08120</name>
</gene>
<dbReference type="EMBL" id="QUOT01000001">
    <property type="protein sequence ID" value="REL30681.1"/>
    <property type="molecule type" value="Genomic_DNA"/>
</dbReference>
<reference evidence="4" key="1">
    <citation type="submission" date="2018-08" db="EMBL/GenBank/DDBJ databases">
        <title>Thalassotalea euphylliae genome.</title>
        <authorList>
            <person name="Summers S."/>
            <person name="Rice S.A."/>
            <person name="Freckelton M.L."/>
            <person name="Nedved B.T."/>
            <person name="Hadfield M.G."/>
        </authorList>
    </citation>
    <scope>NUCLEOTIDE SEQUENCE [LARGE SCALE GENOMIC DNA]</scope>
    <source>
        <strain evidence="4">H3</strain>
    </source>
</reference>
<feature type="signal peptide" evidence="1">
    <location>
        <begin position="1"/>
        <end position="25"/>
    </location>
</feature>
<dbReference type="Pfam" id="PF13202">
    <property type="entry name" value="EF-hand_5"/>
    <property type="match status" value="1"/>
</dbReference>
<name>A0A3E0U158_9GAMM</name>
<dbReference type="SUPFAM" id="SSF47473">
    <property type="entry name" value="EF-hand"/>
    <property type="match status" value="1"/>
</dbReference>
<feature type="domain" description="EF-hand" evidence="2">
    <location>
        <begin position="78"/>
        <end position="113"/>
    </location>
</feature>